<dbReference type="Pfam" id="PF12867">
    <property type="entry name" value="DinB_2"/>
    <property type="match status" value="1"/>
</dbReference>
<dbReference type="AlphaFoldDB" id="A0A5S5DPZ4"/>
<evidence type="ECO:0000256" key="1">
    <source>
        <dbReference type="ARBA" id="ARBA00022679"/>
    </source>
</evidence>
<dbReference type="RefSeq" id="WP_148907498.1">
    <property type="nucleotide sequence ID" value="NZ_VNHX01000003.1"/>
</dbReference>
<dbReference type="PANTHER" id="PTHR13947">
    <property type="entry name" value="GNAT FAMILY N-ACETYLTRANSFERASE"/>
    <property type="match status" value="1"/>
</dbReference>
<dbReference type="EMBL" id="VNHX01000003">
    <property type="protein sequence ID" value="TYP97086.1"/>
    <property type="molecule type" value="Genomic_DNA"/>
</dbReference>
<accession>A0A5S5DPZ4</accession>
<dbReference type="InterPro" id="IPR000182">
    <property type="entry name" value="GNAT_dom"/>
</dbReference>
<dbReference type="SUPFAM" id="SSF109854">
    <property type="entry name" value="DinB/YfiT-like putative metalloenzymes"/>
    <property type="match status" value="1"/>
</dbReference>
<name>A0A5S5DPZ4_9SPHI</name>
<dbReference type="Gene3D" id="3.40.630.30">
    <property type="match status" value="1"/>
</dbReference>
<evidence type="ECO:0000259" key="2">
    <source>
        <dbReference type="PROSITE" id="PS51186"/>
    </source>
</evidence>
<reference evidence="3 4" key="1">
    <citation type="submission" date="2019-07" db="EMBL/GenBank/DDBJ databases">
        <title>Genomic Encyclopedia of Archaeal and Bacterial Type Strains, Phase II (KMG-II): from individual species to whole genera.</title>
        <authorList>
            <person name="Goeker M."/>
        </authorList>
    </citation>
    <scope>NUCLEOTIDE SEQUENCE [LARGE SCALE GENOMIC DNA]</scope>
    <source>
        <strain evidence="3 4">DSM 18850</strain>
    </source>
</reference>
<dbReference type="InterPro" id="IPR024775">
    <property type="entry name" value="DinB-like"/>
</dbReference>
<dbReference type="SUPFAM" id="SSF55729">
    <property type="entry name" value="Acyl-CoA N-acyltransferases (Nat)"/>
    <property type="match status" value="1"/>
</dbReference>
<keyword evidence="1" id="KW-0808">Transferase</keyword>
<feature type="domain" description="N-acetyltransferase" evidence="2">
    <location>
        <begin position="1"/>
        <end position="151"/>
    </location>
</feature>
<keyword evidence="4" id="KW-1185">Reference proteome</keyword>
<dbReference type="GO" id="GO:0008080">
    <property type="term" value="F:N-acetyltransferase activity"/>
    <property type="evidence" value="ECO:0007669"/>
    <property type="project" value="InterPro"/>
</dbReference>
<dbReference type="OrthoDB" id="1431064at2"/>
<dbReference type="PROSITE" id="PS51186">
    <property type="entry name" value="GNAT"/>
    <property type="match status" value="1"/>
</dbReference>
<comment type="caution">
    <text evidence="3">The sequence shown here is derived from an EMBL/GenBank/DDBJ whole genome shotgun (WGS) entry which is preliminary data.</text>
</comment>
<sequence>MKIIKYAPQYQQQFEQLNRAWVEKYFEVEPMDEALLSDPEEAILNKGGQIFFVLHENQIIGTVALVCMGTGVYEMAKMAVDERFQGLGAGKLLCRTAIDEAKKRGAHKLVLFTNTKLTTAIAIYRRFGFTDVVLDGQEYSRADTKMELLLKPAVRKWFDRQFNFGLGRKDFPALLSRMENAALKVKEITQGLSEDHLHFKPDGKWSIKEHIGHLWILERLWQTRFLEIKENKAEMSPADLSNAATDKALFNQRRLEHILSGFEQERQHTIRTLSGFDGDDFLYRLYHPRLNHPMTVADLMYFVAEHDDHHLHAIRDVMDKLTENIPGRRKG</sequence>
<dbReference type="PANTHER" id="PTHR13947:SF37">
    <property type="entry name" value="LD18367P"/>
    <property type="match status" value="1"/>
</dbReference>
<dbReference type="Pfam" id="PF00583">
    <property type="entry name" value="Acetyltransf_1"/>
    <property type="match status" value="1"/>
</dbReference>
<evidence type="ECO:0000313" key="4">
    <source>
        <dbReference type="Proteomes" id="UP000325105"/>
    </source>
</evidence>
<dbReference type="InterPro" id="IPR034660">
    <property type="entry name" value="DinB/YfiT-like"/>
</dbReference>
<dbReference type="InterPro" id="IPR050769">
    <property type="entry name" value="NAT_camello-type"/>
</dbReference>
<dbReference type="CDD" id="cd04301">
    <property type="entry name" value="NAT_SF"/>
    <property type="match status" value="1"/>
</dbReference>
<dbReference type="InterPro" id="IPR016181">
    <property type="entry name" value="Acyl_CoA_acyltransferase"/>
</dbReference>
<evidence type="ECO:0000313" key="3">
    <source>
        <dbReference type="EMBL" id="TYP97086.1"/>
    </source>
</evidence>
<gene>
    <name evidence="3" type="ORF">BC792_10312</name>
</gene>
<organism evidence="3 4">
    <name type="scientific">Sphingobacterium allocomposti</name>
    <dbReference type="NCBI Taxonomy" id="415956"/>
    <lineage>
        <taxon>Bacteria</taxon>
        <taxon>Pseudomonadati</taxon>
        <taxon>Bacteroidota</taxon>
        <taxon>Sphingobacteriia</taxon>
        <taxon>Sphingobacteriales</taxon>
        <taxon>Sphingobacteriaceae</taxon>
        <taxon>Sphingobacterium</taxon>
    </lineage>
</organism>
<dbReference type="Gene3D" id="1.20.120.450">
    <property type="entry name" value="dinb family like domain"/>
    <property type="match status" value="1"/>
</dbReference>
<protein>
    <submittedName>
        <fullName evidence="3">DinB family protein</fullName>
    </submittedName>
</protein>
<dbReference type="Proteomes" id="UP000325105">
    <property type="component" value="Unassembled WGS sequence"/>
</dbReference>
<proteinExistence type="predicted"/>